<dbReference type="InterPro" id="IPR005471">
    <property type="entry name" value="Tscrpt_reg_IclR_N"/>
</dbReference>
<accession>A0A356LBR2</accession>
<dbReference type="Pfam" id="PF01614">
    <property type="entry name" value="IclR_C"/>
    <property type="match status" value="1"/>
</dbReference>
<organism evidence="6 7">
    <name type="scientific">Advenella kashmirensis</name>
    <dbReference type="NCBI Taxonomy" id="310575"/>
    <lineage>
        <taxon>Bacteria</taxon>
        <taxon>Pseudomonadati</taxon>
        <taxon>Pseudomonadota</taxon>
        <taxon>Betaproteobacteria</taxon>
        <taxon>Burkholderiales</taxon>
        <taxon>Alcaligenaceae</taxon>
    </lineage>
</organism>
<keyword evidence="2" id="KW-0238">DNA-binding</keyword>
<dbReference type="GO" id="GO:0003677">
    <property type="term" value="F:DNA binding"/>
    <property type="evidence" value="ECO:0007669"/>
    <property type="project" value="UniProtKB-KW"/>
</dbReference>
<dbReference type="SUPFAM" id="SSF55781">
    <property type="entry name" value="GAF domain-like"/>
    <property type="match status" value="1"/>
</dbReference>
<dbReference type="Gene3D" id="1.10.10.10">
    <property type="entry name" value="Winged helix-like DNA-binding domain superfamily/Winged helix DNA-binding domain"/>
    <property type="match status" value="1"/>
</dbReference>
<name>A0A356LBR2_9BURK</name>
<gene>
    <name evidence="6" type="ORF">DD666_00940</name>
</gene>
<dbReference type="InterPro" id="IPR036390">
    <property type="entry name" value="WH_DNA-bd_sf"/>
</dbReference>
<keyword evidence="3" id="KW-0804">Transcription</keyword>
<dbReference type="EMBL" id="DOEK01000004">
    <property type="protein sequence ID" value="HBP27965.1"/>
    <property type="molecule type" value="Genomic_DNA"/>
</dbReference>
<evidence type="ECO:0000313" key="6">
    <source>
        <dbReference type="EMBL" id="HBP27965.1"/>
    </source>
</evidence>
<dbReference type="InterPro" id="IPR036388">
    <property type="entry name" value="WH-like_DNA-bd_sf"/>
</dbReference>
<dbReference type="GO" id="GO:0003700">
    <property type="term" value="F:DNA-binding transcription factor activity"/>
    <property type="evidence" value="ECO:0007669"/>
    <property type="project" value="TreeGrafter"/>
</dbReference>
<sequence>MTSHKDEAMDEIAGAQVVKRISALLKAIASRNAQGSRLVDLYRALNLGQSTVHRLLKALVVEGLVQQNIDSKRYFLGPSIFEFSLAVKPTLDIRALAHDAMERIATFSEDTVYLLIRSRYESVCIERMEGSYPVKVLSLDIGGRRPLGANASGLTILGSLAQDEIDRIIEHNKDIYPRYGMFTVERVRQKLAEFKEHGYVCTQLAPGTLTVGLPILSSDGTPVAAISVAAIEGRMQESRQEEIVDFVRNEIAKLQRILAKAN</sequence>
<dbReference type="AlphaFoldDB" id="A0A356LBR2"/>
<feature type="domain" description="IclR-ED" evidence="5">
    <location>
        <begin position="79"/>
        <end position="260"/>
    </location>
</feature>
<dbReference type="Proteomes" id="UP000264036">
    <property type="component" value="Unassembled WGS sequence"/>
</dbReference>
<evidence type="ECO:0000259" key="4">
    <source>
        <dbReference type="PROSITE" id="PS51077"/>
    </source>
</evidence>
<comment type="caution">
    <text evidence="6">The sequence shown here is derived from an EMBL/GenBank/DDBJ whole genome shotgun (WGS) entry which is preliminary data.</text>
</comment>
<dbReference type="SMART" id="SM00346">
    <property type="entry name" value="HTH_ICLR"/>
    <property type="match status" value="1"/>
</dbReference>
<dbReference type="SUPFAM" id="SSF46785">
    <property type="entry name" value="Winged helix' DNA-binding domain"/>
    <property type="match status" value="1"/>
</dbReference>
<evidence type="ECO:0000256" key="3">
    <source>
        <dbReference type="ARBA" id="ARBA00023163"/>
    </source>
</evidence>
<dbReference type="PROSITE" id="PS51077">
    <property type="entry name" value="HTH_ICLR"/>
    <property type="match status" value="1"/>
</dbReference>
<evidence type="ECO:0000256" key="1">
    <source>
        <dbReference type="ARBA" id="ARBA00023015"/>
    </source>
</evidence>
<dbReference type="PANTHER" id="PTHR30136:SF39">
    <property type="entry name" value="TRANSCRIPTIONAL REGULATORY PROTEIN"/>
    <property type="match status" value="1"/>
</dbReference>
<dbReference type="Gene3D" id="3.30.450.40">
    <property type="match status" value="1"/>
</dbReference>
<dbReference type="InterPro" id="IPR050707">
    <property type="entry name" value="HTH_MetabolicPath_Reg"/>
</dbReference>
<protein>
    <submittedName>
        <fullName evidence="6">IclR family transcriptional regulator</fullName>
    </submittedName>
</protein>
<dbReference type="Pfam" id="PF09339">
    <property type="entry name" value="HTH_IclR"/>
    <property type="match status" value="1"/>
</dbReference>
<dbReference type="GO" id="GO:0045892">
    <property type="term" value="P:negative regulation of DNA-templated transcription"/>
    <property type="evidence" value="ECO:0007669"/>
    <property type="project" value="TreeGrafter"/>
</dbReference>
<dbReference type="InterPro" id="IPR014757">
    <property type="entry name" value="Tscrpt_reg_IclR_C"/>
</dbReference>
<proteinExistence type="predicted"/>
<evidence type="ECO:0000256" key="2">
    <source>
        <dbReference type="ARBA" id="ARBA00023125"/>
    </source>
</evidence>
<dbReference type="PROSITE" id="PS51078">
    <property type="entry name" value="ICLR_ED"/>
    <property type="match status" value="1"/>
</dbReference>
<dbReference type="InterPro" id="IPR029016">
    <property type="entry name" value="GAF-like_dom_sf"/>
</dbReference>
<evidence type="ECO:0000259" key="5">
    <source>
        <dbReference type="PROSITE" id="PS51078"/>
    </source>
</evidence>
<evidence type="ECO:0000313" key="7">
    <source>
        <dbReference type="Proteomes" id="UP000264036"/>
    </source>
</evidence>
<dbReference type="PANTHER" id="PTHR30136">
    <property type="entry name" value="HELIX-TURN-HELIX TRANSCRIPTIONAL REGULATOR, ICLR FAMILY"/>
    <property type="match status" value="1"/>
</dbReference>
<reference evidence="6 7" key="1">
    <citation type="journal article" date="2018" name="Nat. Biotechnol.">
        <title>A standardized bacterial taxonomy based on genome phylogeny substantially revises the tree of life.</title>
        <authorList>
            <person name="Parks D.H."/>
            <person name="Chuvochina M."/>
            <person name="Waite D.W."/>
            <person name="Rinke C."/>
            <person name="Skarshewski A."/>
            <person name="Chaumeil P.A."/>
            <person name="Hugenholtz P."/>
        </authorList>
    </citation>
    <scope>NUCLEOTIDE SEQUENCE [LARGE SCALE GENOMIC DNA]</scope>
    <source>
        <strain evidence="6">UBA10707</strain>
    </source>
</reference>
<keyword evidence="1" id="KW-0805">Transcription regulation</keyword>
<feature type="domain" description="HTH iclR-type" evidence="4">
    <location>
        <begin position="15"/>
        <end position="78"/>
    </location>
</feature>